<dbReference type="RefSeq" id="WP_377582376.1">
    <property type="nucleotide sequence ID" value="NZ_JBHTKA010000008.1"/>
</dbReference>
<proteinExistence type="predicted"/>
<dbReference type="Proteomes" id="UP001597112">
    <property type="component" value="Unassembled WGS sequence"/>
</dbReference>
<sequence length="484" mass="54707">MNNFIVDLHCHPAMKPYGRSFKESSSTGTNSSNPADITSIWHYDQPSLKDKLLNYVTGLTKFRQADLSSALYGSVKVMTASLYPLEKGFVKNRLGSGQLSDATLNLATGLGDERVDFLQKMPDYFSDLQNEYNFYRQLHDTTVTVDGKPVRYKLVRNYTQLEDVLQTADDAIPTIAIVLSIEGAHVFNCGLSPEQKPADRGEILKNIEHMKKQWEFPPFFITFAHHFYNELCGHARSLTGIMARVLDQSYKLDTGFTPLGVEIVKCLLSKKNGARVLIDVKHMSPVARREYYTMLDKEFDKDPVPIVVSHGAANGLKAYDNNYIAVRPTGVCMNPGSINFFDDELVRIARSGGIFGLQMDERRVGSKDALAQARGHVDRRKILYHRSKLIWNQLEHIAYILSAAGIYPWGLAAIGSDYDGIIDPLNGYWTHEDLQFMDDYLLKHAYNFMQGNGKNLSIGNNTDPEEIVSRVMNINAMEFFKRNF</sequence>
<name>A0ABW3K8F8_9BACT</name>
<reference evidence="2" key="1">
    <citation type="journal article" date="2019" name="Int. J. Syst. Evol. Microbiol.">
        <title>The Global Catalogue of Microorganisms (GCM) 10K type strain sequencing project: providing services to taxonomists for standard genome sequencing and annotation.</title>
        <authorList>
            <consortium name="The Broad Institute Genomics Platform"/>
            <consortium name="The Broad Institute Genome Sequencing Center for Infectious Disease"/>
            <person name="Wu L."/>
            <person name="Ma J."/>
        </authorList>
    </citation>
    <scope>NUCLEOTIDE SEQUENCE [LARGE SCALE GENOMIC DNA]</scope>
    <source>
        <strain evidence="2">CCUG 58938</strain>
    </source>
</reference>
<comment type="caution">
    <text evidence="1">The sequence shown here is derived from an EMBL/GenBank/DDBJ whole genome shotgun (WGS) entry which is preliminary data.</text>
</comment>
<protein>
    <recommendedName>
        <fullName evidence="3">Peptidase M19</fullName>
    </recommendedName>
</protein>
<dbReference type="EMBL" id="JBHTKA010000008">
    <property type="protein sequence ID" value="MFD1001871.1"/>
    <property type="molecule type" value="Genomic_DNA"/>
</dbReference>
<evidence type="ECO:0008006" key="3">
    <source>
        <dbReference type="Google" id="ProtNLM"/>
    </source>
</evidence>
<gene>
    <name evidence="1" type="ORF">ACFQ21_21275</name>
</gene>
<evidence type="ECO:0000313" key="2">
    <source>
        <dbReference type="Proteomes" id="UP001597112"/>
    </source>
</evidence>
<organism evidence="1 2">
    <name type="scientific">Ohtaekwangia kribbensis</name>
    <dbReference type="NCBI Taxonomy" id="688913"/>
    <lineage>
        <taxon>Bacteria</taxon>
        <taxon>Pseudomonadati</taxon>
        <taxon>Bacteroidota</taxon>
        <taxon>Cytophagia</taxon>
        <taxon>Cytophagales</taxon>
        <taxon>Fulvivirgaceae</taxon>
        <taxon>Ohtaekwangia</taxon>
    </lineage>
</organism>
<dbReference type="SUPFAM" id="SSF51556">
    <property type="entry name" value="Metallo-dependent hydrolases"/>
    <property type="match status" value="1"/>
</dbReference>
<accession>A0ABW3K8F8</accession>
<evidence type="ECO:0000313" key="1">
    <source>
        <dbReference type="EMBL" id="MFD1001871.1"/>
    </source>
</evidence>
<dbReference type="Gene3D" id="3.20.20.140">
    <property type="entry name" value="Metal-dependent hydrolases"/>
    <property type="match status" value="1"/>
</dbReference>
<dbReference type="InterPro" id="IPR032466">
    <property type="entry name" value="Metal_Hydrolase"/>
</dbReference>
<keyword evidence="2" id="KW-1185">Reference proteome</keyword>